<dbReference type="SMART" id="SM00662">
    <property type="entry name" value="RPOLD"/>
    <property type="match status" value="1"/>
</dbReference>
<dbReference type="Proteomes" id="UP000030671">
    <property type="component" value="Unassembled WGS sequence"/>
</dbReference>
<dbReference type="SUPFAM" id="SSF55257">
    <property type="entry name" value="RBP11-like subunits of RNA polymerase"/>
    <property type="match status" value="1"/>
</dbReference>
<evidence type="ECO:0000259" key="8">
    <source>
        <dbReference type="SMART" id="SM00662"/>
    </source>
</evidence>
<dbReference type="EMBL" id="KI925459">
    <property type="protein sequence ID" value="ETW80432.1"/>
    <property type="molecule type" value="Genomic_DNA"/>
</dbReference>
<dbReference type="FunCoup" id="W4K3P5">
    <property type="interactions" value="567"/>
</dbReference>
<feature type="region of interest" description="Disordered" evidence="7">
    <location>
        <begin position="288"/>
        <end position="323"/>
    </location>
</feature>
<dbReference type="GO" id="GO:0006366">
    <property type="term" value="P:transcription by RNA polymerase II"/>
    <property type="evidence" value="ECO:0007669"/>
    <property type="project" value="TreeGrafter"/>
</dbReference>
<dbReference type="InterPro" id="IPR001514">
    <property type="entry name" value="DNA-dir_RNA_pol_30-40kDasu_CS"/>
</dbReference>
<feature type="compositionally biased region" description="Gly residues" evidence="7">
    <location>
        <begin position="298"/>
        <end position="323"/>
    </location>
</feature>
<evidence type="ECO:0000256" key="7">
    <source>
        <dbReference type="SAM" id="MobiDB-lite"/>
    </source>
</evidence>
<gene>
    <name evidence="9" type="ORF">HETIRDRAFT_440329</name>
</gene>
<dbReference type="PANTHER" id="PTHR11800">
    <property type="entry name" value="DNA-DIRECTED RNA POLYMERASE"/>
    <property type="match status" value="1"/>
</dbReference>
<keyword evidence="10" id="KW-1185">Reference proteome</keyword>
<feature type="region of interest" description="Disordered" evidence="7">
    <location>
        <begin position="345"/>
        <end position="397"/>
    </location>
</feature>
<evidence type="ECO:0000256" key="4">
    <source>
        <dbReference type="ARBA" id="ARBA00023242"/>
    </source>
</evidence>
<dbReference type="Gene3D" id="3.30.1360.10">
    <property type="entry name" value="RNA polymerase, RBP11-like subunit"/>
    <property type="match status" value="1"/>
</dbReference>
<comment type="subcellular location">
    <subcellularLocation>
        <location evidence="1">Nucleus</location>
    </subcellularLocation>
</comment>
<dbReference type="InterPro" id="IPR011263">
    <property type="entry name" value="DNA-dir_RNA_pol_RpoA/D/Rpb3"/>
</dbReference>
<dbReference type="GO" id="GO:0005665">
    <property type="term" value="C:RNA polymerase II, core complex"/>
    <property type="evidence" value="ECO:0007669"/>
    <property type="project" value="TreeGrafter"/>
</dbReference>
<keyword evidence="3" id="KW-0804">Transcription</keyword>
<dbReference type="GeneID" id="20675255"/>
<dbReference type="InParanoid" id="W4K3P5"/>
<comment type="similarity">
    <text evidence="5">Belongs to the archaeal Rpo3/eukaryotic RPB3 RNA polymerase subunit family.</text>
</comment>
<dbReference type="OrthoDB" id="270173at2759"/>
<dbReference type="eggNOG" id="KOG1522">
    <property type="taxonomic scope" value="Eukaryota"/>
</dbReference>
<dbReference type="InterPro" id="IPR036603">
    <property type="entry name" value="RBP11-like"/>
</dbReference>
<dbReference type="KEGG" id="hir:HETIRDRAFT_440329"/>
<dbReference type="STRING" id="747525.W4K3P5"/>
<proteinExistence type="inferred from homology"/>
<feature type="compositionally biased region" description="Low complexity" evidence="7">
    <location>
        <begin position="350"/>
        <end position="367"/>
    </location>
</feature>
<organism evidence="9 10">
    <name type="scientific">Heterobasidion irregulare (strain TC 32-1)</name>
    <dbReference type="NCBI Taxonomy" id="747525"/>
    <lineage>
        <taxon>Eukaryota</taxon>
        <taxon>Fungi</taxon>
        <taxon>Dikarya</taxon>
        <taxon>Basidiomycota</taxon>
        <taxon>Agaricomycotina</taxon>
        <taxon>Agaricomycetes</taxon>
        <taxon>Russulales</taxon>
        <taxon>Bondarzewiaceae</taxon>
        <taxon>Heterobasidion</taxon>
        <taxon>Heterobasidion annosum species complex</taxon>
    </lineage>
</organism>
<evidence type="ECO:0000256" key="6">
    <source>
        <dbReference type="ARBA" id="ARBA00072506"/>
    </source>
</evidence>
<dbReference type="FunFam" id="2.170.120.12:FF:000002">
    <property type="entry name" value="DNA-directed RNA polymerase II subunit RPB3"/>
    <property type="match status" value="1"/>
</dbReference>
<feature type="non-terminal residue" evidence="9">
    <location>
        <position position="1"/>
    </location>
</feature>
<dbReference type="RefSeq" id="XP_009547186.1">
    <property type="nucleotide sequence ID" value="XM_009548891.1"/>
</dbReference>
<dbReference type="GO" id="GO:0003899">
    <property type="term" value="F:DNA-directed RNA polymerase activity"/>
    <property type="evidence" value="ECO:0007669"/>
    <property type="project" value="InterPro"/>
</dbReference>
<dbReference type="InterPro" id="IPR050518">
    <property type="entry name" value="Rpo3/RPB3_RNA_Pol_subunit"/>
</dbReference>
<keyword evidence="4" id="KW-0539">Nucleus</keyword>
<dbReference type="Pfam" id="PF01000">
    <property type="entry name" value="RNA_pol_A_bac"/>
    <property type="match status" value="1"/>
</dbReference>
<dbReference type="PANTHER" id="PTHR11800:SF2">
    <property type="entry name" value="DNA-DIRECTED RNA POLYMERASE II SUBUNIT RPB3"/>
    <property type="match status" value="1"/>
</dbReference>
<feature type="domain" description="DNA-directed RNA polymerase RpoA/D/Rpb3-type" evidence="8">
    <location>
        <begin position="20"/>
        <end position="276"/>
    </location>
</feature>
<dbReference type="GO" id="GO:0003677">
    <property type="term" value="F:DNA binding"/>
    <property type="evidence" value="ECO:0007669"/>
    <property type="project" value="InterPro"/>
</dbReference>
<evidence type="ECO:0000256" key="1">
    <source>
        <dbReference type="ARBA" id="ARBA00004123"/>
    </source>
</evidence>
<dbReference type="GO" id="GO:0046983">
    <property type="term" value="F:protein dimerization activity"/>
    <property type="evidence" value="ECO:0007669"/>
    <property type="project" value="InterPro"/>
</dbReference>
<evidence type="ECO:0000256" key="3">
    <source>
        <dbReference type="ARBA" id="ARBA00023163"/>
    </source>
</evidence>
<dbReference type="HAMAP" id="MF_00320">
    <property type="entry name" value="RNApol_arch_Rpo3"/>
    <property type="match status" value="1"/>
</dbReference>
<dbReference type="Pfam" id="PF01193">
    <property type="entry name" value="RNA_pol_L"/>
    <property type="match status" value="1"/>
</dbReference>
<dbReference type="CDD" id="cd07031">
    <property type="entry name" value="RNAP_II_RPB3"/>
    <property type="match status" value="1"/>
</dbReference>
<dbReference type="SUPFAM" id="SSF56553">
    <property type="entry name" value="Insert subdomain of RNA polymerase alpha subunit"/>
    <property type="match status" value="1"/>
</dbReference>
<dbReference type="AlphaFoldDB" id="W4K3P5"/>
<evidence type="ECO:0000313" key="9">
    <source>
        <dbReference type="EMBL" id="ETW80432.1"/>
    </source>
</evidence>
<dbReference type="HOGENOM" id="CLU_038421_1_1_1"/>
<accession>W4K3P5</accession>
<reference evidence="9 10" key="1">
    <citation type="journal article" date="2012" name="New Phytol.">
        <title>Insight into trade-off between wood decay and parasitism from the genome of a fungal forest pathogen.</title>
        <authorList>
            <person name="Olson A."/>
            <person name="Aerts A."/>
            <person name="Asiegbu F."/>
            <person name="Belbahri L."/>
            <person name="Bouzid O."/>
            <person name="Broberg A."/>
            <person name="Canback B."/>
            <person name="Coutinho P.M."/>
            <person name="Cullen D."/>
            <person name="Dalman K."/>
            <person name="Deflorio G."/>
            <person name="van Diepen L.T."/>
            <person name="Dunand C."/>
            <person name="Duplessis S."/>
            <person name="Durling M."/>
            <person name="Gonthier P."/>
            <person name="Grimwood J."/>
            <person name="Fossdal C.G."/>
            <person name="Hansson D."/>
            <person name="Henrissat B."/>
            <person name="Hietala A."/>
            <person name="Himmelstrand K."/>
            <person name="Hoffmeister D."/>
            <person name="Hogberg N."/>
            <person name="James T.Y."/>
            <person name="Karlsson M."/>
            <person name="Kohler A."/>
            <person name="Kues U."/>
            <person name="Lee Y.H."/>
            <person name="Lin Y.C."/>
            <person name="Lind M."/>
            <person name="Lindquist E."/>
            <person name="Lombard V."/>
            <person name="Lucas S."/>
            <person name="Lunden K."/>
            <person name="Morin E."/>
            <person name="Murat C."/>
            <person name="Park J."/>
            <person name="Raffaello T."/>
            <person name="Rouze P."/>
            <person name="Salamov A."/>
            <person name="Schmutz J."/>
            <person name="Solheim H."/>
            <person name="Stahlberg J."/>
            <person name="Velez H."/>
            <person name="de Vries R.P."/>
            <person name="Wiebenga A."/>
            <person name="Woodward S."/>
            <person name="Yakovlev I."/>
            <person name="Garbelotto M."/>
            <person name="Martin F."/>
            <person name="Grigoriev I.V."/>
            <person name="Stenlid J."/>
        </authorList>
    </citation>
    <scope>NUCLEOTIDE SEQUENCE [LARGE SCALE GENOMIC DNA]</scope>
    <source>
        <strain evidence="9 10">TC 32-1</strain>
    </source>
</reference>
<dbReference type="InterPro" id="IPR011262">
    <property type="entry name" value="DNA-dir_RNA_pol_insert"/>
</dbReference>
<feature type="compositionally biased region" description="Polar residues" evidence="7">
    <location>
        <begin position="378"/>
        <end position="397"/>
    </location>
</feature>
<evidence type="ECO:0000256" key="5">
    <source>
        <dbReference type="ARBA" id="ARBA00025804"/>
    </source>
</evidence>
<name>W4K3P5_HETIT</name>
<dbReference type="Gene3D" id="2.170.120.12">
    <property type="entry name" value="DNA-directed RNA polymerase, insert domain"/>
    <property type="match status" value="1"/>
</dbReference>
<evidence type="ECO:0000256" key="2">
    <source>
        <dbReference type="ARBA" id="ARBA00022478"/>
    </source>
</evidence>
<protein>
    <recommendedName>
        <fullName evidence="6">DNA-directed RNA polymerase II subunit RPB3</fullName>
    </recommendedName>
</protein>
<dbReference type="InterPro" id="IPR036643">
    <property type="entry name" value="RNApol_insert_sf"/>
</dbReference>
<keyword evidence="2" id="KW-0240">DNA-directed RNA polymerase</keyword>
<sequence length="397" mass="42170">MQTNDILEPTVRIRDLQSDRVNFVLENADLALANSMRRVMMADIPTVAIDMVEIHANTTVLPDEFIAHRLGMIPLVSTNCDEAIRYNRDCTCARSCQNCSITLLLHVSCSDNRTMDITTNHLDVVAQFEDEEPAGEELSKRSKNFGEPVGKGGDNPVLIGKIRKGQELKVRCVAKKGIAKEHAKWSPCSAVSFEYDPHNRLRHTSYWYETDIKDEWPLSENAKEEEPPRDDELFDYNAKPNKFYMEVETDGSLGPQEVVMKGLADLQLKLANLILGLKSDSLPSVDQQLAPTQQNGTGTNGVPGGGWGASSSPGAGGWGGASGGGNGGAAGGWNAGGGAWGGSPAGGWAYGASGSPGSAPGPNSGQGPASGAGSWGSTSPQRTGWGSPQQQASGWNV</sequence>
<dbReference type="InterPro" id="IPR022842">
    <property type="entry name" value="RNAP_Rpo3/Rpb3/RPAC1"/>
</dbReference>
<evidence type="ECO:0000313" key="10">
    <source>
        <dbReference type="Proteomes" id="UP000030671"/>
    </source>
</evidence>
<dbReference type="PROSITE" id="PS00446">
    <property type="entry name" value="RNA_POL_D_30KD"/>
    <property type="match status" value="1"/>
</dbReference>